<evidence type="ECO:0000313" key="2">
    <source>
        <dbReference type="Proteomes" id="UP000503197"/>
    </source>
</evidence>
<name>A0A0D7UZY8_9GAMM</name>
<accession>A0A0D7UZY8</accession>
<organism evidence="1 2">
    <name type="scientific">Vreelandella aquamarina</name>
    <dbReference type="NCBI Taxonomy" id="77097"/>
    <lineage>
        <taxon>Bacteria</taxon>
        <taxon>Pseudomonadati</taxon>
        <taxon>Pseudomonadota</taxon>
        <taxon>Gammaproteobacteria</taxon>
        <taxon>Oceanospirillales</taxon>
        <taxon>Halomonadaceae</taxon>
        <taxon>Vreelandella</taxon>
    </lineage>
</organism>
<evidence type="ECO:0000313" key="1">
    <source>
        <dbReference type="EMBL" id="BCA93548.1"/>
    </source>
</evidence>
<dbReference type="AlphaFoldDB" id="A0A0D7UZY8"/>
<dbReference type="EMBL" id="AP022821">
    <property type="protein sequence ID" value="BCA93548.1"/>
    <property type="molecule type" value="Genomic_DNA"/>
</dbReference>
<reference evidence="1 2" key="1">
    <citation type="submission" date="2020-02" db="EMBL/GenBank/DDBJ databases">
        <title>Complete Genome Sequence of Halomonas meridiana strain BAA-801, Isolated from Deep Sea Thermal Vent.</title>
        <authorList>
            <person name="Takahashi Y."/>
            <person name="Takahashi H."/>
            <person name="Galipon J."/>
            <person name="Arakawa K."/>
        </authorList>
    </citation>
    <scope>NUCLEOTIDE SEQUENCE [LARGE SCALE GENOMIC DNA]</scope>
    <source>
        <strain evidence="1 2">Slthf1</strain>
    </source>
</reference>
<protein>
    <submittedName>
        <fullName evidence="1">Uncharacterized protein</fullName>
    </submittedName>
</protein>
<gene>
    <name evidence="1" type="ORF">HMSLTHF_33230</name>
</gene>
<dbReference type="Proteomes" id="UP000503197">
    <property type="component" value="Chromosome"/>
</dbReference>
<sequence length="61" mass="6589">MILSKAGSPSEGMILKISWLLTALAYERQSAAMAGSDSPVWVTFGVMGIGYSAKFLMTRFL</sequence>
<proteinExistence type="predicted"/>